<evidence type="ECO:0008006" key="4">
    <source>
        <dbReference type="Google" id="ProtNLM"/>
    </source>
</evidence>
<sequence length="538" mass="62064">MIKRLLILLFVIAANARDVIFNVIGFGDSMQVSVDGQIYNIPSKNVNEPYFQAKVLNVKDGDIEYFYILDGQNEEFKRVLSSEDTRTLNDFYGREKTIQSLEQFEQINTWDRSIGRTALFDDSYIPTVHFSGTKAGELFRDPTHEHGHVESLTFYLKDEVFTFENLDVTSKNYDFDRFQIRVDLGQESIHGRSVLKFRGAGEDPTQLRQDIYGNLMVAVGVPAIHSVKVRVYINKQPAGFYTLQEEAANNKSFVRAEFYGNPITEEITAPDPLGFILDGTTGADPYYNPDNLDNFGKYVPMLDEGENTGRIVEFGKALSQLDPTDEAAVQQFDKEWFDITTFQRSMALEYLTGDWDGYWFFTGNFAMYDDPLESNPGKYKFYFISQDHDETFGVGLMPPHNPFGREFTKQSYKELANREFTDPVYEGANRRTLVDKFITGSPSLQQMFESTLKEIVEKVYNEKEFNRRLDSMLDRYTGELQWDYTIKRPYVCPEPSTNWTFDDFKLNIDSQCQGILWGLKQFVKERSEAVAEEFGLSI</sequence>
<evidence type="ECO:0000256" key="1">
    <source>
        <dbReference type="SAM" id="SignalP"/>
    </source>
</evidence>
<dbReference type="Pfam" id="PF08757">
    <property type="entry name" value="CotH"/>
    <property type="match status" value="1"/>
</dbReference>
<accession>A0A1Y1WPU7</accession>
<feature type="chain" id="PRO_5012598442" description="Coth-domain-containing protein" evidence="1">
    <location>
        <begin position="17"/>
        <end position="538"/>
    </location>
</feature>
<evidence type="ECO:0000313" key="2">
    <source>
        <dbReference type="EMBL" id="ORX75569.1"/>
    </source>
</evidence>
<dbReference type="STRING" id="1754192.A0A1Y1WPU7"/>
<gene>
    <name evidence="2" type="ORF">BCR32DRAFT_296807</name>
</gene>
<name>A0A1Y1WPU7_9FUNG</name>
<organism evidence="2 3">
    <name type="scientific">Anaeromyces robustus</name>
    <dbReference type="NCBI Taxonomy" id="1754192"/>
    <lineage>
        <taxon>Eukaryota</taxon>
        <taxon>Fungi</taxon>
        <taxon>Fungi incertae sedis</taxon>
        <taxon>Chytridiomycota</taxon>
        <taxon>Chytridiomycota incertae sedis</taxon>
        <taxon>Neocallimastigomycetes</taxon>
        <taxon>Neocallimastigales</taxon>
        <taxon>Neocallimastigaceae</taxon>
        <taxon>Anaeromyces</taxon>
    </lineage>
</organism>
<reference evidence="2 3" key="2">
    <citation type="submission" date="2016-08" db="EMBL/GenBank/DDBJ databases">
        <title>Pervasive Adenine N6-methylation of Active Genes in Fungi.</title>
        <authorList>
            <consortium name="DOE Joint Genome Institute"/>
            <person name="Mondo S.J."/>
            <person name="Dannebaum R.O."/>
            <person name="Kuo R.C."/>
            <person name="Labutti K."/>
            <person name="Haridas S."/>
            <person name="Kuo A."/>
            <person name="Salamov A."/>
            <person name="Ahrendt S.R."/>
            <person name="Lipzen A."/>
            <person name="Sullivan W."/>
            <person name="Andreopoulos W.B."/>
            <person name="Clum A."/>
            <person name="Lindquist E."/>
            <person name="Daum C."/>
            <person name="Ramamoorthy G.K."/>
            <person name="Gryganskyi A."/>
            <person name="Culley D."/>
            <person name="Magnuson J.K."/>
            <person name="James T.Y."/>
            <person name="O'Malley M.A."/>
            <person name="Stajich J.E."/>
            <person name="Spatafora J.W."/>
            <person name="Visel A."/>
            <person name="Grigoriev I.V."/>
        </authorList>
    </citation>
    <scope>NUCLEOTIDE SEQUENCE [LARGE SCALE GENOMIC DNA]</scope>
    <source>
        <strain evidence="2 3">S4</strain>
    </source>
</reference>
<dbReference type="AlphaFoldDB" id="A0A1Y1WPU7"/>
<protein>
    <recommendedName>
        <fullName evidence="4">Coth-domain-containing protein</fullName>
    </recommendedName>
</protein>
<dbReference type="OrthoDB" id="2387105at2759"/>
<comment type="caution">
    <text evidence="2">The sequence shown here is derived from an EMBL/GenBank/DDBJ whole genome shotgun (WGS) entry which is preliminary data.</text>
</comment>
<reference evidence="2 3" key="1">
    <citation type="submission" date="2016-08" db="EMBL/GenBank/DDBJ databases">
        <title>A Parts List for Fungal Cellulosomes Revealed by Comparative Genomics.</title>
        <authorList>
            <consortium name="DOE Joint Genome Institute"/>
            <person name="Haitjema C.H."/>
            <person name="Gilmore S.P."/>
            <person name="Henske J.K."/>
            <person name="Solomon K.V."/>
            <person name="De Groot R."/>
            <person name="Kuo A."/>
            <person name="Mondo S.J."/>
            <person name="Salamov A.A."/>
            <person name="Labutti K."/>
            <person name="Zhao Z."/>
            <person name="Chiniquy J."/>
            <person name="Barry K."/>
            <person name="Brewer H.M."/>
            <person name="Purvine S.O."/>
            <person name="Wright A.T."/>
            <person name="Boxma B."/>
            <person name="Van Alen T."/>
            <person name="Hackstein J.H."/>
            <person name="Baker S.E."/>
            <person name="Grigoriev I.V."/>
            <person name="O'Malley M.A."/>
        </authorList>
    </citation>
    <scope>NUCLEOTIDE SEQUENCE [LARGE SCALE GENOMIC DNA]</scope>
    <source>
        <strain evidence="2 3">S4</strain>
    </source>
</reference>
<proteinExistence type="predicted"/>
<keyword evidence="1" id="KW-0732">Signal</keyword>
<dbReference type="InterPro" id="IPR014867">
    <property type="entry name" value="Spore_coat_CotH_CotH2/3/7"/>
</dbReference>
<feature type="signal peptide" evidence="1">
    <location>
        <begin position="1"/>
        <end position="16"/>
    </location>
</feature>
<keyword evidence="3" id="KW-1185">Reference proteome</keyword>
<dbReference type="Proteomes" id="UP000193944">
    <property type="component" value="Unassembled WGS sequence"/>
</dbReference>
<dbReference type="EMBL" id="MCFG01000349">
    <property type="protein sequence ID" value="ORX75569.1"/>
    <property type="molecule type" value="Genomic_DNA"/>
</dbReference>
<evidence type="ECO:0000313" key="3">
    <source>
        <dbReference type="Proteomes" id="UP000193944"/>
    </source>
</evidence>